<evidence type="ECO:0000256" key="3">
    <source>
        <dbReference type="ARBA" id="ARBA00013194"/>
    </source>
</evidence>
<evidence type="ECO:0000256" key="2">
    <source>
        <dbReference type="ARBA" id="ARBA00004496"/>
    </source>
</evidence>
<evidence type="ECO:0000256" key="10">
    <source>
        <dbReference type="PROSITE-ProRule" id="PRU00339"/>
    </source>
</evidence>
<evidence type="ECO:0000256" key="9">
    <source>
        <dbReference type="ARBA" id="ARBA00023235"/>
    </source>
</evidence>
<accession>A0A803KQ86</accession>
<dbReference type="AlphaFoldDB" id="A0A803KQ86"/>
<sequence length="131" mass="14490">MVAGELPKTRRLAANSFNLCKLEDSWVPFGGVLAQAKCEVSLELKELAFSLHLTIAASAIKLNKFNDAITSCSLILESNKRNVKALFRRGVALEKLGSLDKAYDDFKLANEIEPNNKEIGIEMIRCYVQGT</sequence>
<evidence type="ECO:0000313" key="12">
    <source>
        <dbReference type="Proteomes" id="UP000596660"/>
    </source>
</evidence>
<dbReference type="PROSITE" id="PS50005">
    <property type="entry name" value="TPR"/>
    <property type="match status" value="1"/>
</dbReference>
<dbReference type="EC" id="5.2.1.8" evidence="3"/>
<evidence type="ECO:0000256" key="8">
    <source>
        <dbReference type="ARBA" id="ARBA00023110"/>
    </source>
</evidence>
<evidence type="ECO:0000256" key="4">
    <source>
        <dbReference type="ARBA" id="ARBA00022490"/>
    </source>
</evidence>
<dbReference type="EnsemblPlants" id="AUR62001192-RA">
    <property type="protein sequence ID" value="AUR62001192-RA:cds"/>
    <property type="gene ID" value="AUR62001192"/>
</dbReference>
<reference evidence="11" key="1">
    <citation type="journal article" date="2017" name="Nature">
        <title>The genome of Chenopodium quinoa.</title>
        <authorList>
            <person name="Jarvis D.E."/>
            <person name="Ho Y.S."/>
            <person name="Lightfoot D.J."/>
            <person name="Schmoeckel S.M."/>
            <person name="Li B."/>
            <person name="Borm T.J.A."/>
            <person name="Ohyanagi H."/>
            <person name="Mineta K."/>
            <person name="Michell C.T."/>
            <person name="Saber N."/>
            <person name="Kharbatia N.M."/>
            <person name="Rupper R.R."/>
            <person name="Sharp A.R."/>
            <person name="Dally N."/>
            <person name="Boughton B.A."/>
            <person name="Woo Y.H."/>
            <person name="Gao G."/>
            <person name="Schijlen E.G.W.M."/>
            <person name="Guo X."/>
            <person name="Momin A.A."/>
            <person name="Negrao S."/>
            <person name="Al-Babili S."/>
            <person name="Gehring C."/>
            <person name="Roessner U."/>
            <person name="Jung C."/>
            <person name="Murphy K."/>
            <person name="Arold S.T."/>
            <person name="Gojobori T."/>
            <person name="van der Linden C.G."/>
            <person name="van Loo E.N."/>
            <person name="Jellen E.N."/>
            <person name="Maughan P.J."/>
            <person name="Tester M."/>
        </authorList>
    </citation>
    <scope>NUCLEOTIDE SEQUENCE [LARGE SCALE GENOMIC DNA]</scope>
    <source>
        <strain evidence="11">cv. PI 614886</strain>
    </source>
</reference>
<keyword evidence="12" id="KW-1185">Reference proteome</keyword>
<evidence type="ECO:0000256" key="5">
    <source>
        <dbReference type="ARBA" id="ARBA00022553"/>
    </source>
</evidence>
<dbReference type="PANTHER" id="PTHR46512:SF9">
    <property type="entry name" value="PEPTIDYLPROLYL ISOMERASE"/>
    <property type="match status" value="1"/>
</dbReference>
<feature type="repeat" description="TPR" evidence="10">
    <location>
        <begin position="83"/>
        <end position="116"/>
    </location>
</feature>
<evidence type="ECO:0000256" key="7">
    <source>
        <dbReference type="ARBA" id="ARBA00022803"/>
    </source>
</evidence>
<keyword evidence="4" id="KW-0963">Cytoplasm</keyword>
<evidence type="ECO:0000313" key="11">
    <source>
        <dbReference type="EnsemblPlants" id="AUR62001192-RA:cds"/>
    </source>
</evidence>
<dbReference type="SMART" id="SM00028">
    <property type="entry name" value="TPR"/>
    <property type="match status" value="2"/>
</dbReference>
<name>A0A803KQ86_CHEQI</name>
<dbReference type="Pfam" id="PF07719">
    <property type="entry name" value="TPR_2"/>
    <property type="match status" value="1"/>
</dbReference>
<dbReference type="SUPFAM" id="SSF48452">
    <property type="entry name" value="TPR-like"/>
    <property type="match status" value="1"/>
</dbReference>
<proteinExistence type="predicted"/>
<keyword evidence="5" id="KW-0597">Phosphoprotein</keyword>
<dbReference type="Gene3D" id="1.25.40.10">
    <property type="entry name" value="Tetratricopeptide repeat domain"/>
    <property type="match status" value="1"/>
</dbReference>
<comment type="catalytic activity">
    <reaction evidence="1">
        <text>[protein]-peptidylproline (omega=180) = [protein]-peptidylproline (omega=0)</text>
        <dbReference type="Rhea" id="RHEA:16237"/>
        <dbReference type="Rhea" id="RHEA-COMP:10747"/>
        <dbReference type="Rhea" id="RHEA-COMP:10748"/>
        <dbReference type="ChEBI" id="CHEBI:83833"/>
        <dbReference type="ChEBI" id="CHEBI:83834"/>
        <dbReference type="EC" id="5.2.1.8"/>
    </reaction>
</comment>
<dbReference type="GO" id="GO:0005737">
    <property type="term" value="C:cytoplasm"/>
    <property type="evidence" value="ECO:0007669"/>
    <property type="project" value="UniProtKB-SubCell"/>
</dbReference>
<evidence type="ECO:0000256" key="6">
    <source>
        <dbReference type="ARBA" id="ARBA00022737"/>
    </source>
</evidence>
<keyword evidence="9" id="KW-0413">Isomerase</keyword>
<keyword evidence="8" id="KW-0697">Rotamase</keyword>
<dbReference type="GO" id="GO:0003755">
    <property type="term" value="F:peptidyl-prolyl cis-trans isomerase activity"/>
    <property type="evidence" value="ECO:0007669"/>
    <property type="project" value="UniProtKB-EC"/>
</dbReference>
<dbReference type="Gramene" id="AUR62001192-RA">
    <property type="protein sequence ID" value="AUR62001192-RA:cds"/>
    <property type="gene ID" value="AUR62001192"/>
</dbReference>
<reference evidence="11" key="2">
    <citation type="submission" date="2021-03" db="UniProtKB">
        <authorList>
            <consortium name="EnsemblPlants"/>
        </authorList>
    </citation>
    <scope>IDENTIFICATION</scope>
</reference>
<protein>
    <recommendedName>
        <fullName evidence="3">peptidylprolyl isomerase</fullName>
        <ecNumber evidence="3">5.2.1.8</ecNumber>
    </recommendedName>
</protein>
<dbReference type="InterPro" id="IPR050754">
    <property type="entry name" value="FKBP4/5/8-like"/>
</dbReference>
<comment type="subcellular location">
    <subcellularLocation>
        <location evidence="2">Cytoplasm</location>
    </subcellularLocation>
</comment>
<dbReference type="InterPro" id="IPR011990">
    <property type="entry name" value="TPR-like_helical_dom_sf"/>
</dbReference>
<dbReference type="Proteomes" id="UP000596660">
    <property type="component" value="Unplaced"/>
</dbReference>
<evidence type="ECO:0000256" key="1">
    <source>
        <dbReference type="ARBA" id="ARBA00000971"/>
    </source>
</evidence>
<dbReference type="InterPro" id="IPR019734">
    <property type="entry name" value="TPR_rpt"/>
</dbReference>
<keyword evidence="6" id="KW-0677">Repeat</keyword>
<dbReference type="PANTHER" id="PTHR46512">
    <property type="entry name" value="PEPTIDYLPROLYL ISOMERASE"/>
    <property type="match status" value="1"/>
</dbReference>
<keyword evidence="7 10" id="KW-0802">TPR repeat</keyword>
<dbReference type="InterPro" id="IPR013105">
    <property type="entry name" value="TPR_2"/>
</dbReference>
<organism evidence="11 12">
    <name type="scientific">Chenopodium quinoa</name>
    <name type="common">Quinoa</name>
    <dbReference type="NCBI Taxonomy" id="63459"/>
    <lineage>
        <taxon>Eukaryota</taxon>
        <taxon>Viridiplantae</taxon>
        <taxon>Streptophyta</taxon>
        <taxon>Embryophyta</taxon>
        <taxon>Tracheophyta</taxon>
        <taxon>Spermatophyta</taxon>
        <taxon>Magnoliopsida</taxon>
        <taxon>eudicotyledons</taxon>
        <taxon>Gunneridae</taxon>
        <taxon>Pentapetalae</taxon>
        <taxon>Caryophyllales</taxon>
        <taxon>Chenopodiaceae</taxon>
        <taxon>Chenopodioideae</taxon>
        <taxon>Atripliceae</taxon>
        <taxon>Chenopodium</taxon>
    </lineage>
</organism>